<evidence type="ECO:0000313" key="1">
    <source>
        <dbReference type="Proteomes" id="UP000887579"/>
    </source>
</evidence>
<name>A0AC34FSM1_9BILA</name>
<accession>A0AC34FSM1</accession>
<proteinExistence type="predicted"/>
<sequence>MGKSTASGLLKSTVFRAKEKHNYRYEGLHLIQNRFCGQFKLKKDPGESNVKKDILEKNMFRKKLDKIDRLSRLADDFRRAFFSQKGNIKLFTKGGLSILAHSFVLKARTSIEVGFYLLKSYRLSQLYIAD</sequence>
<organism evidence="1 2">
    <name type="scientific">Panagrolaimus sp. ES5</name>
    <dbReference type="NCBI Taxonomy" id="591445"/>
    <lineage>
        <taxon>Eukaryota</taxon>
        <taxon>Metazoa</taxon>
        <taxon>Ecdysozoa</taxon>
        <taxon>Nematoda</taxon>
        <taxon>Chromadorea</taxon>
        <taxon>Rhabditida</taxon>
        <taxon>Tylenchina</taxon>
        <taxon>Panagrolaimomorpha</taxon>
        <taxon>Panagrolaimoidea</taxon>
        <taxon>Panagrolaimidae</taxon>
        <taxon>Panagrolaimus</taxon>
    </lineage>
</organism>
<dbReference type="Proteomes" id="UP000887579">
    <property type="component" value="Unplaced"/>
</dbReference>
<dbReference type="WBParaSite" id="ES5_v2.g20191.t1">
    <property type="protein sequence ID" value="ES5_v2.g20191.t1"/>
    <property type="gene ID" value="ES5_v2.g20191"/>
</dbReference>
<evidence type="ECO:0000313" key="2">
    <source>
        <dbReference type="WBParaSite" id="ES5_v2.g20191.t1"/>
    </source>
</evidence>
<reference evidence="2" key="1">
    <citation type="submission" date="2022-11" db="UniProtKB">
        <authorList>
            <consortium name="WormBaseParasite"/>
        </authorList>
    </citation>
    <scope>IDENTIFICATION</scope>
</reference>
<protein>
    <submittedName>
        <fullName evidence="2">Uncharacterized protein</fullName>
    </submittedName>
</protein>